<name>A0A0E9QK31_ANGAN</name>
<dbReference type="EMBL" id="GBXM01092139">
    <property type="protein sequence ID" value="JAH16438.1"/>
    <property type="molecule type" value="Transcribed_RNA"/>
</dbReference>
<evidence type="ECO:0000313" key="1">
    <source>
        <dbReference type="EMBL" id="JAH16438.1"/>
    </source>
</evidence>
<dbReference type="AlphaFoldDB" id="A0A0E9QK31"/>
<reference evidence="1" key="2">
    <citation type="journal article" date="2015" name="Fish Shellfish Immunol.">
        <title>Early steps in the European eel (Anguilla anguilla)-Vibrio vulnificus interaction in the gills: Role of the RtxA13 toxin.</title>
        <authorList>
            <person name="Callol A."/>
            <person name="Pajuelo D."/>
            <person name="Ebbesson L."/>
            <person name="Teles M."/>
            <person name="MacKenzie S."/>
            <person name="Amaro C."/>
        </authorList>
    </citation>
    <scope>NUCLEOTIDE SEQUENCE</scope>
</reference>
<reference evidence="1" key="1">
    <citation type="submission" date="2014-11" db="EMBL/GenBank/DDBJ databases">
        <authorList>
            <person name="Amaro Gonzalez C."/>
        </authorList>
    </citation>
    <scope>NUCLEOTIDE SEQUENCE</scope>
</reference>
<protein>
    <submittedName>
        <fullName evidence="1">Uncharacterized protein</fullName>
    </submittedName>
</protein>
<accession>A0A0E9QK31</accession>
<organism evidence="1">
    <name type="scientific">Anguilla anguilla</name>
    <name type="common">European freshwater eel</name>
    <name type="synonym">Muraena anguilla</name>
    <dbReference type="NCBI Taxonomy" id="7936"/>
    <lineage>
        <taxon>Eukaryota</taxon>
        <taxon>Metazoa</taxon>
        <taxon>Chordata</taxon>
        <taxon>Craniata</taxon>
        <taxon>Vertebrata</taxon>
        <taxon>Euteleostomi</taxon>
        <taxon>Actinopterygii</taxon>
        <taxon>Neopterygii</taxon>
        <taxon>Teleostei</taxon>
        <taxon>Anguilliformes</taxon>
        <taxon>Anguillidae</taxon>
        <taxon>Anguilla</taxon>
    </lineage>
</organism>
<sequence length="65" mass="7141">MYLLSTSIHIIYNHNCPCGCTYAWDICLTAYTAASKIQTRLWCLSGSLAVYSSTSSLAIPSPIHQ</sequence>
<proteinExistence type="predicted"/>